<dbReference type="InterPro" id="IPR040976">
    <property type="entry name" value="Pkinase_fungal"/>
</dbReference>
<protein>
    <recommendedName>
        <fullName evidence="2">Fungal-type protein kinase domain-containing protein</fullName>
    </recommendedName>
</protein>
<evidence type="ECO:0000259" key="2">
    <source>
        <dbReference type="Pfam" id="PF17667"/>
    </source>
</evidence>
<feature type="compositionally biased region" description="Acidic residues" evidence="1">
    <location>
        <begin position="880"/>
        <end position="897"/>
    </location>
</feature>
<feature type="compositionally biased region" description="Low complexity" evidence="1">
    <location>
        <begin position="570"/>
        <end position="584"/>
    </location>
</feature>
<dbReference type="SUPFAM" id="SSF56112">
    <property type="entry name" value="Protein kinase-like (PK-like)"/>
    <property type="match status" value="1"/>
</dbReference>
<dbReference type="EMBL" id="AYKW01000010">
    <property type="protein sequence ID" value="PIL32462.1"/>
    <property type="molecule type" value="Genomic_DNA"/>
</dbReference>
<dbReference type="PANTHER" id="PTHR38248:SF2">
    <property type="entry name" value="FUNK1 11"/>
    <property type="match status" value="1"/>
</dbReference>
<dbReference type="OrthoDB" id="2755887at2759"/>
<comment type="caution">
    <text evidence="3">The sequence shown here is derived from an EMBL/GenBank/DDBJ whole genome shotgun (WGS) entry which is preliminary data.</text>
</comment>
<dbReference type="PROSITE" id="PS00109">
    <property type="entry name" value="PROTEIN_KINASE_TYR"/>
    <property type="match status" value="1"/>
</dbReference>
<feature type="region of interest" description="Disordered" evidence="1">
    <location>
        <begin position="847"/>
        <end position="899"/>
    </location>
</feature>
<gene>
    <name evidence="3" type="ORF">GSI_05164</name>
</gene>
<feature type="domain" description="Fungal-type protein kinase" evidence="2">
    <location>
        <begin position="326"/>
        <end position="762"/>
    </location>
</feature>
<feature type="compositionally biased region" description="Basic and acidic residues" evidence="1">
    <location>
        <begin position="136"/>
        <end position="151"/>
    </location>
</feature>
<feature type="compositionally biased region" description="Low complexity" evidence="1">
    <location>
        <begin position="54"/>
        <end position="69"/>
    </location>
</feature>
<evidence type="ECO:0000313" key="4">
    <source>
        <dbReference type="Proteomes" id="UP000230002"/>
    </source>
</evidence>
<evidence type="ECO:0000256" key="1">
    <source>
        <dbReference type="SAM" id="MobiDB-lite"/>
    </source>
</evidence>
<feature type="region of interest" description="Disordered" evidence="1">
    <location>
        <begin position="53"/>
        <end position="114"/>
    </location>
</feature>
<feature type="region of interest" description="Disordered" evidence="1">
    <location>
        <begin position="570"/>
        <end position="598"/>
    </location>
</feature>
<name>A0A2G8SFC1_9APHY</name>
<feature type="compositionally biased region" description="Low complexity" evidence="1">
    <location>
        <begin position="865"/>
        <end position="878"/>
    </location>
</feature>
<sequence length="1039" mass="115192">MSVRVRNGNLASEGEQTPLHCRWFATFFTIDDLREQRLFWICLARVRLGASLQATDAAPAPSSSETPASEAREGGTTSADEEDAEEREWNAMQSQKPAELDEPTDEERKKARQVQVHKHMIKVLQLAYDDPGWAQQDRDPVGDRVPQEWRSTRQPIPPSVSGTRPPAADERGGKPPTHPAGVEKAKKSSAKRLDASEFLDELLSCPGGPSCDISTTNAFSKLENADGLSEGEMASRFIDAVSAAKISLISSISRYERPSESLGGRMATVDAAVFRGSSLGQGGTPVWFDQLVPIEFKGYSEGIDPFDPTIYEDTYGEIALGCKRLLERIGATVELLFAAQHRVAVFTLLVIGRRFRMLCWDPAGVIVSPSIDYYDHSDVLYDFLWRVSVLDDLSLGFDPSATRIPPSCLDHLRMDIAALRDPTDIDHDKCDLAGDEPEDPVVFAYVRSAFRASLESDWPRYKLRVPSEDGTRDYLVGKPMFGASGALGRGTRGYVAYDCNTRRFVWLKDAWRASYMATDSEGDVLAKLNAANVENVPTLVCHGDIRDQTTISRDWWERKYALSCTLSCSTPPASTASSHTLAPAGSPGSKKRKRSEAVAEISPAPRCDAHWGMQNSTLHLECPLRQHKHYHIVEEEVCLPLKDFVNGRQLVSLLLDCLRAHHQAATSPAIHILHRDISSGNILIYPKIRHNENTKKCSIVWTGLLTDWELSRSVDNVQTPSKTSQADRVGTYQFMSVNLLSNLSKAVRVSDELELFFHVLVYFAARFLRSNCDDSDTFVDGYFNHYEGPGRMHTCGQKSVVMESTGVLRTQFPYGRLLFTDPMDALLDVILQRFRARYKVLQHAARQLAPPEHEHRPSPLSNIHASSAARAPSRSCASGDSDDSVDSDDDSDDDPDDYGWAALRSESEAEERPTAEDEALAAEVCEHQFMLNIFAKALRHPRWRKDDRRPAPAPASASPGHAIAITRAQSPGSSQHAAECHLQATRTPGSKRRRTTGPERTGRGNASLPLPLRLHPSTRRTRGAVSPRTLPVQIPRQPA</sequence>
<keyword evidence="4" id="KW-1185">Reference proteome</keyword>
<feature type="region of interest" description="Disordered" evidence="1">
    <location>
        <begin position="968"/>
        <end position="1039"/>
    </location>
</feature>
<organism evidence="3 4">
    <name type="scientific">Ganoderma sinense ZZ0214-1</name>
    <dbReference type="NCBI Taxonomy" id="1077348"/>
    <lineage>
        <taxon>Eukaryota</taxon>
        <taxon>Fungi</taxon>
        <taxon>Dikarya</taxon>
        <taxon>Basidiomycota</taxon>
        <taxon>Agaricomycotina</taxon>
        <taxon>Agaricomycetes</taxon>
        <taxon>Polyporales</taxon>
        <taxon>Polyporaceae</taxon>
        <taxon>Ganoderma</taxon>
    </lineage>
</organism>
<dbReference type="InterPro" id="IPR011009">
    <property type="entry name" value="Kinase-like_dom_sf"/>
</dbReference>
<reference evidence="3 4" key="1">
    <citation type="journal article" date="2015" name="Sci. Rep.">
        <title>Chromosome-level genome map provides insights into diverse defense mechanisms in the medicinal fungus Ganoderma sinense.</title>
        <authorList>
            <person name="Zhu Y."/>
            <person name="Xu J."/>
            <person name="Sun C."/>
            <person name="Zhou S."/>
            <person name="Xu H."/>
            <person name="Nelson D.R."/>
            <person name="Qian J."/>
            <person name="Song J."/>
            <person name="Luo H."/>
            <person name="Xiang L."/>
            <person name="Li Y."/>
            <person name="Xu Z."/>
            <person name="Ji A."/>
            <person name="Wang L."/>
            <person name="Lu S."/>
            <person name="Hayward A."/>
            <person name="Sun W."/>
            <person name="Li X."/>
            <person name="Schwartz D.C."/>
            <person name="Wang Y."/>
            <person name="Chen S."/>
        </authorList>
    </citation>
    <scope>NUCLEOTIDE SEQUENCE [LARGE SCALE GENOMIC DNA]</scope>
    <source>
        <strain evidence="3 4">ZZ0214-1</strain>
    </source>
</reference>
<evidence type="ECO:0000313" key="3">
    <source>
        <dbReference type="EMBL" id="PIL32462.1"/>
    </source>
</evidence>
<dbReference type="InterPro" id="IPR008266">
    <property type="entry name" value="Tyr_kinase_AS"/>
</dbReference>
<dbReference type="PANTHER" id="PTHR38248">
    <property type="entry name" value="FUNK1 6"/>
    <property type="match status" value="1"/>
</dbReference>
<feature type="region of interest" description="Disordered" evidence="1">
    <location>
        <begin position="132"/>
        <end position="189"/>
    </location>
</feature>
<dbReference type="Proteomes" id="UP000230002">
    <property type="component" value="Unassembled WGS sequence"/>
</dbReference>
<accession>A0A2G8SFC1</accession>
<dbReference type="Gene3D" id="1.10.510.10">
    <property type="entry name" value="Transferase(Phosphotransferase) domain 1"/>
    <property type="match status" value="1"/>
</dbReference>
<dbReference type="Pfam" id="PF17667">
    <property type="entry name" value="Pkinase_fungal"/>
    <property type="match status" value="1"/>
</dbReference>
<dbReference type="GO" id="GO:0004672">
    <property type="term" value="F:protein kinase activity"/>
    <property type="evidence" value="ECO:0007669"/>
    <property type="project" value="InterPro"/>
</dbReference>
<dbReference type="AlphaFoldDB" id="A0A2G8SFC1"/>
<proteinExistence type="predicted"/>